<keyword evidence="2" id="KW-1185">Reference proteome</keyword>
<sequence>MFLRVNDDVTVLLRQRSEVAFGINDRLLYPRCALFKQPPQQMGLAGSGIALQTCRQKFLKV</sequence>
<evidence type="ECO:0000313" key="2">
    <source>
        <dbReference type="Proteomes" id="UP000052023"/>
    </source>
</evidence>
<protein>
    <submittedName>
        <fullName evidence="1">Uncharacterized protein</fullName>
    </submittedName>
</protein>
<dbReference type="EMBL" id="LLYA01000046">
    <property type="protein sequence ID" value="KRR29101.1"/>
    <property type="molecule type" value="Genomic_DNA"/>
</dbReference>
<evidence type="ECO:0000313" key="1">
    <source>
        <dbReference type="EMBL" id="KRR29101.1"/>
    </source>
</evidence>
<proteinExistence type="predicted"/>
<dbReference type="Proteomes" id="UP000052023">
    <property type="component" value="Unassembled WGS sequence"/>
</dbReference>
<comment type="caution">
    <text evidence="1">The sequence shown here is derived from an EMBL/GenBank/DDBJ whole genome shotgun (WGS) entry which is preliminary data.</text>
</comment>
<dbReference type="AlphaFoldDB" id="A0A0R3NG48"/>
<accession>A0A0R3NG48</accession>
<organism evidence="1 2">
    <name type="scientific">Bradyrhizobium retamae</name>
    <dbReference type="NCBI Taxonomy" id="1300035"/>
    <lineage>
        <taxon>Bacteria</taxon>
        <taxon>Pseudomonadati</taxon>
        <taxon>Pseudomonadota</taxon>
        <taxon>Alphaproteobacteria</taxon>
        <taxon>Hyphomicrobiales</taxon>
        <taxon>Nitrobacteraceae</taxon>
        <taxon>Bradyrhizobium</taxon>
    </lineage>
</organism>
<reference evidence="1 2" key="1">
    <citation type="submission" date="2014-03" db="EMBL/GenBank/DDBJ databases">
        <title>Bradyrhizobium valentinum sp. nov., isolated from effective nodules of Lupinus mariae-josephae, a lupine endemic of basic-lime soils in Eastern Spain.</title>
        <authorList>
            <person name="Duran D."/>
            <person name="Rey L."/>
            <person name="Navarro A."/>
            <person name="Busquets A."/>
            <person name="Imperial J."/>
            <person name="Ruiz-Argueso T."/>
        </authorList>
    </citation>
    <scope>NUCLEOTIDE SEQUENCE [LARGE SCALE GENOMIC DNA]</scope>
    <source>
        <strain evidence="1 2">Ro19</strain>
    </source>
</reference>
<gene>
    <name evidence="1" type="ORF">CQ13_18350</name>
</gene>
<name>A0A0R3NG48_9BRAD</name>